<sequence length="217" mass="24972">MGMGENTALIRSVFSWYLGLHYLKQQKCQMSLRFNFRLRLRGALLGPIYSRQRSDPTEDTAKAAQKKEYVCGRQVQRVFDAKIQFVKQAIYTHFKCYESQIESSVGKDANPEFYEIVRVAAEEYGNSWRLRYSLGYRLYYVNQSRKVPRRSFLEKQKRARSLRCSAVVGESAGAKDWDSVFGDRPSPPCREAAGLRGQKVRSSPGQDLRSRAAVGFR</sequence>
<dbReference type="AlphaFoldDB" id="A0AAW0J327"/>
<name>A0AAW0J327_MYOGA</name>
<organism evidence="2 3">
    <name type="scientific">Myodes glareolus</name>
    <name type="common">Bank vole</name>
    <name type="synonym">Clethrionomys glareolus</name>
    <dbReference type="NCBI Taxonomy" id="447135"/>
    <lineage>
        <taxon>Eukaryota</taxon>
        <taxon>Metazoa</taxon>
        <taxon>Chordata</taxon>
        <taxon>Craniata</taxon>
        <taxon>Vertebrata</taxon>
        <taxon>Euteleostomi</taxon>
        <taxon>Mammalia</taxon>
        <taxon>Eutheria</taxon>
        <taxon>Euarchontoglires</taxon>
        <taxon>Glires</taxon>
        <taxon>Rodentia</taxon>
        <taxon>Myomorpha</taxon>
        <taxon>Muroidea</taxon>
        <taxon>Cricetidae</taxon>
        <taxon>Arvicolinae</taxon>
        <taxon>Myodes</taxon>
    </lineage>
</organism>
<evidence type="ECO:0000313" key="2">
    <source>
        <dbReference type="EMBL" id="KAK7820694.1"/>
    </source>
</evidence>
<protein>
    <submittedName>
        <fullName evidence="2">Uncharacterized protein</fullName>
    </submittedName>
</protein>
<dbReference type="Proteomes" id="UP001488838">
    <property type="component" value="Unassembled WGS sequence"/>
</dbReference>
<feature type="region of interest" description="Disordered" evidence="1">
    <location>
        <begin position="178"/>
        <end position="217"/>
    </location>
</feature>
<reference evidence="2 3" key="1">
    <citation type="journal article" date="2023" name="bioRxiv">
        <title>Conserved and derived expression patterns and positive selection on dental genes reveal complex evolutionary context of ever-growing rodent molars.</title>
        <authorList>
            <person name="Calamari Z.T."/>
            <person name="Song A."/>
            <person name="Cohen E."/>
            <person name="Akter M."/>
            <person name="Roy R.D."/>
            <person name="Hallikas O."/>
            <person name="Christensen M.M."/>
            <person name="Li P."/>
            <person name="Marangoni P."/>
            <person name="Jernvall J."/>
            <person name="Klein O.D."/>
        </authorList>
    </citation>
    <scope>NUCLEOTIDE SEQUENCE [LARGE SCALE GENOMIC DNA]</scope>
    <source>
        <strain evidence="2">V071</strain>
    </source>
</reference>
<evidence type="ECO:0000256" key="1">
    <source>
        <dbReference type="SAM" id="MobiDB-lite"/>
    </source>
</evidence>
<gene>
    <name evidence="2" type="ORF">U0070_026238</name>
</gene>
<accession>A0AAW0J327</accession>
<keyword evidence="3" id="KW-1185">Reference proteome</keyword>
<comment type="caution">
    <text evidence="2">The sequence shown here is derived from an EMBL/GenBank/DDBJ whole genome shotgun (WGS) entry which is preliminary data.</text>
</comment>
<dbReference type="EMBL" id="JBBHLL010000070">
    <property type="protein sequence ID" value="KAK7820694.1"/>
    <property type="molecule type" value="Genomic_DNA"/>
</dbReference>
<proteinExistence type="predicted"/>
<evidence type="ECO:0000313" key="3">
    <source>
        <dbReference type="Proteomes" id="UP001488838"/>
    </source>
</evidence>